<reference evidence="1 2" key="1">
    <citation type="journal article" date="2015" name="Nat. Commun.">
        <title>Lucilia cuprina genome unlocks parasitic fly biology to underpin future interventions.</title>
        <authorList>
            <person name="Anstead C.A."/>
            <person name="Korhonen P.K."/>
            <person name="Young N.D."/>
            <person name="Hall R.S."/>
            <person name="Jex A.R."/>
            <person name="Murali S.C."/>
            <person name="Hughes D.S."/>
            <person name="Lee S.F."/>
            <person name="Perry T."/>
            <person name="Stroehlein A.J."/>
            <person name="Ansell B.R."/>
            <person name="Breugelmans B."/>
            <person name="Hofmann A."/>
            <person name="Qu J."/>
            <person name="Dugan S."/>
            <person name="Lee S.L."/>
            <person name="Chao H."/>
            <person name="Dinh H."/>
            <person name="Han Y."/>
            <person name="Doddapaneni H.V."/>
            <person name="Worley K.C."/>
            <person name="Muzny D.M."/>
            <person name="Ioannidis P."/>
            <person name="Waterhouse R.M."/>
            <person name="Zdobnov E.M."/>
            <person name="James P.J."/>
            <person name="Bagnall N.H."/>
            <person name="Kotze A.C."/>
            <person name="Gibbs R.A."/>
            <person name="Richards S."/>
            <person name="Batterham P."/>
            <person name="Gasser R.B."/>
        </authorList>
    </citation>
    <scope>NUCLEOTIDE SEQUENCE [LARGE SCALE GENOMIC DNA]</scope>
    <source>
        <strain evidence="1 2">LS</strain>
        <tissue evidence="1">Full body</tissue>
    </source>
</reference>
<proteinExistence type="predicted"/>
<dbReference type="AlphaFoldDB" id="A0A0L0BUK1"/>
<protein>
    <submittedName>
        <fullName evidence="1">Uncharacterized protein</fullName>
    </submittedName>
</protein>
<dbReference type="Proteomes" id="UP000037069">
    <property type="component" value="Unassembled WGS sequence"/>
</dbReference>
<comment type="caution">
    <text evidence="1">The sequence shown here is derived from an EMBL/GenBank/DDBJ whole genome shotgun (WGS) entry which is preliminary data.</text>
</comment>
<accession>A0A0L0BUK1</accession>
<dbReference type="OrthoDB" id="3598281at2759"/>
<organism evidence="1 2">
    <name type="scientific">Lucilia cuprina</name>
    <name type="common">Green bottle fly</name>
    <name type="synonym">Australian sheep blowfly</name>
    <dbReference type="NCBI Taxonomy" id="7375"/>
    <lineage>
        <taxon>Eukaryota</taxon>
        <taxon>Metazoa</taxon>
        <taxon>Ecdysozoa</taxon>
        <taxon>Arthropoda</taxon>
        <taxon>Hexapoda</taxon>
        <taxon>Insecta</taxon>
        <taxon>Pterygota</taxon>
        <taxon>Neoptera</taxon>
        <taxon>Endopterygota</taxon>
        <taxon>Diptera</taxon>
        <taxon>Brachycera</taxon>
        <taxon>Muscomorpha</taxon>
        <taxon>Oestroidea</taxon>
        <taxon>Calliphoridae</taxon>
        <taxon>Luciliinae</taxon>
        <taxon>Lucilia</taxon>
    </lineage>
</organism>
<evidence type="ECO:0000313" key="2">
    <source>
        <dbReference type="Proteomes" id="UP000037069"/>
    </source>
</evidence>
<name>A0A0L0BUK1_LUCCU</name>
<gene>
    <name evidence="1" type="ORF">FF38_01233</name>
</gene>
<evidence type="ECO:0000313" key="1">
    <source>
        <dbReference type="EMBL" id="KNC23711.1"/>
    </source>
</evidence>
<keyword evidence="2" id="KW-1185">Reference proteome</keyword>
<dbReference type="EMBL" id="JRES01001304">
    <property type="protein sequence ID" value="KNC23711.1"/>
    <property type="molecule type" value="Genomic_DNA"/>
</dbReference>
<sequence>MNNNNCTETPLSSTKSGTEILKYYDKHQILQEEHRTLLINTITQYLDLNGCEVSLSDCAELEKQICNRRADDFDLYWRKCAPLRFKQIAEAKTTTEILNLWPEYTQPSAFQFINIDFILKYPSAKCLKDRWTQLEDSILNILKSKSGCSILLKDLQKVGSNNEESKTFTIFWHAHKLFPPQHT</sequence>
<feature type="non-terminal residue" evidence="1">
    <location>
        <position position="183"/>
    </location>
</feature>